<dbReference type="RefSeq" id="WP_377530190.1">
    <property type="nucleotide sequence ID" value="NZ_JBHTLD010000178.1"/>
</dbReference>
<sequence length="453" mass="51041">MKNTPFKIFILDDDVWYSELLEYNLSLNPDYELKKFHSAKDCLSNMYQRPNVVTLDYSLPDKNGAEVLKKIKELNPDTQVVVISGQEDVATAVDLLKKGAYDYIVKDEDTPERLWNTINKIRENVSLREEIDQLREEIGQKYDFSNFIIGSSDAMKKVFTMMDKAAKTNITVSVTGETGTGKELVAKAVHYNSPKKKLPYVAVNVAAIPKELIESELFGHEKGAFTGAVARRLGKFEEANKGTIFLDEIGELDISLQAKLLRVLQEKEITRVGGNSIVPVDVRIIVATHKNLAEEVKKGTFREDLYYRLLGLTINLPPLRERGPDILVMAKSFMEAFARENDLGKKSLSADAQEKLLSHSYPGNVRELKAVVELAVVMSDDDIIKASDINLSANSNDKDFLAEERSLKEYTTAIIQRFLDKYDNNVLLVADKLDIGKSTIYRMIQNNELTTNS</sequence>
<evidence type="ECO:0000313" key="10">
    <source>
        <dbReference type="Proteomes" id="UP001597094"/>
    </source>
</evidence>
<dbReference type="PROSITE" id="PS50045">
    <property type="entry name" value="SIGMA54_INTERACT_4"/>
    <property type="match status" value="1"/>
</dbReference>
<dbReference type="SUPFAM" id="SSF46689">
    <property type="entry name" value="Homeodomain-like"/>
    <property type="match status" value="1"/>
</dbReference>
<evidence type="ECO:0000256" key="3">
    <source>
        <dbReference type="ARBA" id="ARBA00023015"/>
    </source>
</evidence>
<dbReference type="InterPro" id="IPR009057">
    <property type="entry name" value="Homeodomain-like_sf"/>
</dbReference>
<dbReference type="Gene3D" id="3.40.50.2300">
    <property type="match status" value="1"/>
</dbReference>
<proteinExistence type="predicted"/>
<gene>
    <name evidence="9" type="ORF">ACFQ2O_16510</name>
</gene>
<keyword evidence="3" id="KW-0805">Transcription regulation</keyword>
<feature type="domain" description="Sigma-54 factor interaction" evidence="7">
    <location>
        <begin position="148"/>
        <end position="377"/>
    </location>
</feature>
<keyword evidence="1" id="KW-0547">Nucleotide-binding</keyword>
<dbReference type="PANTHER" id="PTHR32071">
    <property type="entry name" value="TRANSCRIPTIONAL REGULATORY PROTEIN"/>
    <property type="match status" value="1"/>
</dbReference>
<dbReference type="SMART" id="SM00448">
    <property type="entry name" value="REC"/>
    <property type="match status" value="1"/>
</dbReference>
<dbReference type="InterPro" id="IPR003593">
    <property type="entry name" value="AAA+_ATPase"/>
</dbReference>
<dbReference type="InterPro" id="IPR001789">
    <property type="entry name" value="Sig_transdc_resp-reg_receiver"/>
</dbReference>
<dbReference type="Pfam" id="PF00158">
    <property type="entry name" value="Sigma54_activat"/>
    <property type="match status" value="1"/>
</dbReference>
<evidence type="ECO:0000256" key="2">
    <source>
        <dbReference type="ARBA" id="ARBA00022840"/>
    </source>
</evidence>
<keyword evidence="10" id="KW-1185">Reference proteome</keyword>
<dbReference type="Pfam" id="PF00072">
    <property type="entry name" value="Response_reg"/>
    <property type="match status" value="1"/>
</dbReference>
<evidence type="ECO:0000259" key="7">
    <source>
        <dbReference type="PROSITE" id="PS50045"/>
    </source>
</evidence>
<evidence type="ECO:0000259" key="8">
    <source>
        <dbReference type="PROSITE" id="PS50110"/>
    </source>
</evidence>
<dbReference type="SUPFAM" id="SSF52172">
    <property type="entry name" value="CheY-like"/>
    <property type="match status" value="1"/>
</dbReference>
<dbReference type="InterPro" id="IPR002078">
    <property type="entry name" value="Sigma_54_int"/>
</dbReference>
<dbReference type="PROSITE" id="PS50110">
    <property type="entry name" value="RESPONSE_REGULATORY"/>
    <property type="match status" value="1"/>
</dbReference>
<comment type="caution">
    <text evidence="9">The sequence shown here is derived from an EMBL/GenBank/DDBJ whole genome shotgun (WGS) entry which is preliminary data.</text>
</comment>
<dbReference type="PROSITE" id="PS00676">
    <property type="entry name" value="SIGMA54_INTERACT_2"/>
    <property type="match status" value="1"/>
</dbReference>
<dbReference type="InterPro" id="IPR025944">
    <property type="entry name" value="Sigma_54_int_dom_CS"/>
</dbReference>
<dbReference type="InterPro" id="IPR058031">
    <property type="entry name" value="AAA_lid_NorR"/>
</dbReference>
<dbReference type="CDD" id="cd00009">
    <property type="entry name" value="AAA"/>
    <property type="match status" value="1"/>
</dbReference>
<protein>
    <submittedName>
        <fullName evidence="9">Sigma-54-dependent transcriptional regulator</fullName>
    </submittedName>
</protein>
<dbReference type="InterPro" id="IPR027417">
    <property type="entry name" value="P-loop_NTPase"/>
</dbReference>
<dbReference type="SMART" id="SM00382">
    <property type="entry name" value="AAA"/>
    <property type="match status" value="1"/>
</dbReference>
<dbReference type="Gene3D" id="3.40.50.300">
    <property type="entry name" value="P-loop containing nucleotide triphosphate hydrolases"/>
    <property type="match status" value="1"/>
</dbReference>
<dbReference type="Gene3D" id="1.10.8.60">
    <property type="match status" value="1"/>
</dbReference>
<feature type="domain" description="Response regulatory" evidence="8">
    <location>
        <begin position="7"/>
        <end position="121"/>
    </location>
</feature>
<dbReference type="Pfam" id="PF25601">
    <property type="entry name" value="AAA_lid_14"/>
    <property type="match status" value="1"/>
</dbReference>
<dbReference type="InterPro" id="IPR011006">
    <property type="entry name" value="CheY-like_superfamily"/>
</dbReference>
<keyword evidence="4" id="KW-0238">DNA-binding</keyword>
<dbReference type="Proteomes" id="UP001597094">
    <property type="component" value="Unassembled WGS sequence"/>
</dbReference>
<keyword evidence="6" id="KW-0597">Phosphoprotein</keyword>
<reference evidence="10" key="1">
    <citation type="journal article" date="2019" name="Int. J. Syst. Evol. Microbiol.">
        <title>The Global Catalogue of Microorganisms (GCM) 10K type strain sequencing project: providing services to taxonomists for standard genome sequencing and annotation.</title>
        <authorList>
            <consortium name="The Broad Institute Genomics Platform"/>
            <consortium name="The Broad Institute Genome Sequencing Center for Infectious Disease"/>
            <person name="Wu L."/>
            <person name="Ma J."/>
        </authorList>
    </citation>
    <scope>NUCLEOTIDE SEQUENCE [LARGE SCALE GENOMIC DNA]</scope>
    <source>
        <strain evidence="10">JCM 31319</strain>
    </source>
</reference>
<keyword evidence="2" id="KW-0067">ATP-binding</keyword>
<keyword evidence="5" id="KW-0804">Transcription</keyword>
<name>A0ABW3SW67_9BACT</name>
<organism evidence="9 10">
    <name type="scientific">Pontibacter rugosus</name>
    <dbReference type="NCBI Taxonomy" id="1745966"/>
    <lineage>
        <taxon>Bacteria</taxon>
        <taxon>Pseudomonadati</taxon>
        <taxon>Bacteroidota</taxon>
        <taxon>Cytophagia</taxon>
        <taxon>Cytophagales</taxon>
        <taxon>Hymenobacteraceae</taxon>
        <taxon>Pontibacter</taxon>
    </lineage>
</organism>
<evidence type="ECO:0000256" key="5">
    <source>
        <dbReference type="ARBA" id="ARBA00023163"/>
    </source>
</evidence>
<accession>A0ABW3SW67</accession>
<evidence type="ECO:0000256" key="6">
    <source>
        <dbReference type="PROSITE-ProRule" id="PRU00169"/>
    </source>
</evidence>
<feature type="modified residue" description="4-aspartylphosphate" evidence="6">
    <location>
        <position position="56"/>
    </location>
</feature>
<dbReference type="EMBL" id="JBHTLD010000178">
    <property type="protein sequence ID" value="MFD1187820.1"/>
    <property type="molecule type" value="Genomic_DNA"/>
</dbReference>
<dbReference type="PROSITE" id="PS00688">
    <property type="entry name" value="SIGMA54_INTERACT_3"/>
    <property type="match status" value="1"/>
</dbReference>
<dbReference type="SUPFAM" id="SSF52540">
    <property type="entry name" value="P-loop containing nucleoside triphosphate hydrolases"/>
    <property type="match status" value="1"/>
</dbReference>
<dbReference type="InterPro" id="IPR025943">
    <property type="entry name" value="Sigma_54_int_dom_ATP-bd_2"/>
</dbReference>
<evidence type="ECO:0000256" key="1">
    <source>
        <dbReference type="ARBA" id="ARBA00022741"/>
    </source>
</evidence>
<evidence type="ECO:0000313" key="9">
    <source>
        <dbReference type="EMBL" id="MFD1187820.1"/>
    </source>
</evidence>
<evidence type="ECO:0000256" key="4">
    <source>
        <dbReference type="ARBA" id="ARBA00023125"/>
    </source>
</evidence>